<sequence>MKQHTLPSWELKLKGGTRLTIRPITLSDQTMEKAFFEQLSQESRHYRFLGGVSELSSQTLAKLCDMDYCHDMAFLAVINSGKEEQIIGVVRYAEDPKSPHVAELAVTVADDWQHQGIATELLTRLIQYAQSKGIKKIYSVDSYANRKMQQLASDFGFKSHPDPDDSTQVIYEIDIS</sequence>
<name>A0ABV7JCP3_9GAMM</name>
<dbReference type="SUPFAM" id="SSF55729">
    <property type="entry name" value="Acyl-CoA N-acyltransferases (Nat)"/>
    <property type="match status" value="1"/>
</dbReference>
<dbReference type="InterPro" id="IPR000182">
    <property type="entry name" value="GNAT_dom"/>
</dbReference>
<reference evidence="3" key="1">
    <citation type="journal article" date="2019" name="Int. J. Syst. Evol. Microbiol.">
        <title>The Global Catalogue of Microorganisms (GCM) 10K type strain sequencing project: providing services to taxonomists for standard genome sequencing and annotation.</title>
        <authorList>
            <consortium name="The Broad Institute Genomics Platform"/>
            <consortium name="The Broad Institute Genome Sequencing Center for Infectious Disease"/>
            <person name="Wu L."/>
            <person name="Ma J."/>
        </authorList>
    </citation>
    <scope>NUCLEOTIDE SEQUENCE [LARGE SCALE GENOMIC DNA]</scope>
    <source>
        <strain evidence="3">KCTC 42953</strain>
    </source>
</reference>
<dbReference type="InterPro" id="IPR051531">
    <property type="entry name" value="N-acetyltransferase"/>
</dbReference>
<dbReference type="EMBL" id="JBHRTS010000006">
    <property type="protein sequence ID" value="MFC3194887.1"/>
    <property type="molecule type" value="Genomic_DNA"/>
</dbReference>
<keyword evidence="2" id="KW-0012">Acyltransferase</keyword>
<dbReference type="CDD" id="cd04301">
    <property type="entry name" value="NAT_SF"/>
    <property type="match status" value="1"/>
</dbReference>
<accession>A0ABV7JCP3</accession>
<proteinExistence type="predicted"/>
<dbReference type="Pfam" id="PF00583">
    <property type="entry name" value="Acetyltransf_1"/>
    <property type="match status" value="1"/>
</dbReference>
<evidence type="ECO:0000259" key="1">
    <source>
        <dbReference type="PROSITE" id="PS51186"/>
    </source>
</evidence>
<evidence type="ECO:0000313" key="3">
    <source>
        <dbReference type="Proteomes" id="UP001595533"/>
    </source>
</evidence>
<dbReference type="RefSeq" id="WP_157892870.1">
    <property type="nucleotide sequence ID" value="NZ_JBHRTS010000006.1"/>
</dbReference>
<dbReference type="InterPro" id="IPR016181">
    <property type="entry name" value="Acyl_CoA_acyltransferase"/>
</dbReference>
<dbReference type="Proteomes" id="UP001595533">
    <property type="component" value="Unassembled WGS sequence"/>
</dbReference>
<keyword evidence="2" id="KW-0808">Transferase</keyword>
<dbReference type="PROSITE" id="PS51186">
    <property type="entry name" value="GNAT"/>
    <property type="match status" value="1"/>
</dbReference>
<dbReference type="Gene3D" id="3.40.630.30">
    <property type="match status" value="1"/>
</dbReference>
<protein>
    <submittedName>
        <fullName evidence="2">GNAT family N-acetyltransferase</fullName>
        <ecNumber evidence="2">2.3.-.-</ecNumber>
    </submittedName>
</protein>
<gene>
    <name evidence="2" type="ORF">ACFODZ_11610</name>
</gene>
<organism evidence="2 3">
    <name type="scientific">Marinicella sediminis</name>
    <dbReference type="NCBI Taxonomy" id="1792834"/>
    <lineage>
        <taxon>Bacteria</taxon>
        <taxon>Pseudomonadati</taxon>
        <taxon>Pseudomonadota</taxon>
        <taxon>Gammaproteobacteria</taxon>
        <taxon>Lysobacterales</taxon>
        <taxon>Marinicellaceae</taxon>
        <taxon>Marinicella</taxon>
    </lineage>
</organism>
<dbReference type="PANTHER" id="PTHR43792:SF16">
    <property type="entry name" value="N-ACETYLTRANSFERASE DOMAIN-CONTAINING PROTEIN"/>
    <property type="match status" value="1"/>
</dbReference>
<dbReference type="PANTHER" id="PTHR43792">
    <property type="entry name" value="GNAT FAMILY, PUTATIVE (AFU_ORTHOLOGUE AFUA_3G00765)-RELATED-RELATED"/>
    <property type="match status" value="1"/>
</dbReference>
<keyword evidence="3" id="KW-1185">Reference proteome</keyword>
<feature type="domain" description="N-acetyltransferase" evidence="1">
    <location>
        <begin position="19"/>
        <end position="176"/>
    </location>
</feature>
<comment type="caution">
    <text evidence="2">The sequence shown here is derived from an EMBL/GenBank/DDBJ whole genome shotgun (WGS) entry which is preliminary data.</text>
</comment>
<dbReference type="EC" id="2.3.-.-" evidence="2"/>
<dbReference type="GO" id="GO:0016746">
    <property type="term" value="F:acyltransferase activity"/>
    <property type="evidence" value="ECO:0007669"/>
    <property type="project" value="UniProtKB-KW"/>
</dbReference>
<evidence type="ECO:0000313" key="2">
    <source>
        <dbReference type="EMBL" id="MFC3194887.1"/>
    </source>
</evidence>